<dbReference type="EMBL" id="JACEFO010002071">
    <property type="protein sequence ID" value="KAF8686154.1"/>
    <property type="molecule type" value="Genomic_DNA"/>
</dbReference>
<dbReference type="Pfam" id="PF13837">
    <property type="entry name" value="Myb_DNA-bind_4"/>
    <property type="match status" value="1"/>
</dbReference>
<name>A0A835EBU0_9POAL</name>
<comment type="caution">
    <text evidence="4">The sequence shown here is derived from an EMBL/GenBank/DDBJ whole genome shotgun (WGS) entry which is preliminary data.</text>
</comment>
<gene>
    <name evidence="4" type="ORF">HU200_043660</name>
</gene>
<keyword evidence="5" id="KW-1185">Reference proteome</keyword>
<evidence type="ECO:0000256" key="1">
    <source>
        <dbReference type="SAM" id="Coils"/>
    </source>
</evidence>
<reference evidence="4" key="1">
    <citation type="submission" date="2020-07" db="EMBL/GenBank/DDBJ databases">
        <title>Genome sequence and genetic diversity analysis of an under-domesticated orphan crop, white fonio (Digitaria exilis).</title>
        <authorList>
            <person name="Bennetzen J.L."/>
            <person name="Chen S."/>
            <person name="Ma X."/>
            <person name="Wang X."/>
            <person name="Yssel A.E.J."/>
            <person name="Chaluvadi S.R."/>
            <person name="Johnson M."/>
            <person name="Gangashetty P."/>
            <person name="Hamidou F."/>
            <person name="Sanogo M.D."/>
            <person name="Zwaenepoel A."/>
            <person name="Wallace J."/>
            <person name="Van De Peer Y."/>
            <person name="Van Deynze A."/>
        </authorList>
    </citation>
    <scope>NUCLEOTIDE SEQUENCE</scope>
    <source>
        <tissue evidence="4">Leaves</tissue>
    </source>
</reference>
<dbReference type="PANTHER" id="PTHR46327">
    <property type="entry name" value="F16F4.11 PROTEIN-RELATED"/>
    <property type="match status" value="1"/>
</dbReference>
<accession>A0A835EBU0</accession>
<evidence type="ECO:0000313" key="5">
    <source>
        <dbReference type="Proteomes" id="UP000636709"/>
    </source>
</evidence>
<feature type="compositionally biased region" description="Polar residues" evidence="2">
    <location>
        <begin position="57"/>
        <end position="66"/>
    </location>
</feature>
<protein>
    <recommendedName>
        <fullName evidence="3">Myb/SANT-like DNA-binding domain-containing protein</fullName>
    </recommendedName>
</protein>
<dbReference type="InterPro" id="IPR044822">
    <property type="entry name" value="Myb_DNA-bind_4"/>
</dbReference>
<feature type="region of interest" description="Disordered" evidence="2">
    <location>
        <begin position="1"/>
        <end position="45"/>
    </location>
</feature>
<dbReference type="Gene3D" id="1.10.10.60">
    <property type="entry name" value="Homeodomain-like"/>
    <property type="match status" value="1"/>
</dbReference>
<feature type="coiled-coil region" evidence="1">
    <location>
        <begin position="329"/>
        <end position="398"/>
    </location>
</feature>
<organism evidence="4 5">
    <name type="scientific">Digitaria exilis</name>
    <dbReference type="NCBI Taxonomy" id="1010633"/>
    <lineage>
        <taxon>Eukaryota</taxon>
        <taxon>Viridiplantae</taxon>
        <taxon>Streptophyta</taxon>
        <taxon>Embryophyta</taxon>
        <taxon>Tracheophyta</taxon>
        <taxon>Spermatophyta</taxon>
        <taxon>Magnoliopsida</taxon>
        <taxon>Liliopsida</taxon>
        <taxon>Poales</taxon>
        <taxon>Poaceae</taxon>
        <taxon>PACMAD clade</taxon>
        <taxon>Panicoideae</taxon>
        <taxon>Panicodae</taxon>
        <taxon>Paniceae</taxon>
        <taxon>Anthephorinae</taxon>
        <taxon>Digitaria</taxon>
    </lineage>
</organism>
<sequence length="398" mass="44220">MERSNNNNLPGRALHQIPAGHGHGHGSPSGLPPRPPQSSQSQLLQAFHRIAYASAAGSSTANQITPQEDDAPPPPAPQPAAASVLQSQPCRAKWNAHMVKLLVSAVSYVEEDMASNQYGVNVRMGKWRLVSTAMTERGFAASPQQCEDKFHDLNKKYKRVTAILGAGTACDIVENPVLLNKLRLPAKLKEEARKHLNSANLYFEQMCSYHNRNRISLLDDPQLRSALCRIARGGDPDGQEGNMSSSAGFVEESHQMMMPSDDNGDDNDGDEVIADGGDVELLNHDTSGEGHSGSRDLSRVAATDDMNRMFVPEGSSGPAADDENERLIMNAIQTERARLKKMRLKMEQNHLEWMRSIEEKDSELEKMRMDNRLMKMKNDELKLEIKEMEMAIKQKRIK</sequence>
<keyword evidence="1" id="KW-0175">Coiled coil</keyword>
<proteinExistence type="predicted"/>
<dbReference type="PANTHER" id="PTHR46327:SF4">
    <property type="entry name" value="OS02G0542400 PROTEIN"/>
    <property type="match status" value="1"/>
</dbReference>
<dbReference type="OrthoDB" id="641566at2759"/>
<evidence type="ECO:0000313" key="4">
    <source>
        <dbReference type="EMBL" id="KAF8686154.1"/>
    </source>
</evidence>
<feature type="region of interest" description="Disordered" evidence="2">
    <location>
        <begin position="57"/>
        <end position="84"/>
    </location>
</feature>
<dbReference type="Proteomes" id="UP000636709">
    <property type="component" value="Unassembled WGS sequence"/>
</dbReference>
<evidence type="ECO:0000256" key="2">
    <source>
        <dbReference type="SAM" id="MobiDB-lite"/>
    </source>
</evidence>
<feature type="domain" description="Myb/SANT-like DNA-binding" evidence="3">
    <location>
        <begin position="91"/>
        <end position="172"/>
    </location>
</feature>
<dbReference type="AlphaFoldDB" id="A0A835EBU0"/>
<evidence type="ECO:0000259" key="3">
    <source>
        <dbReference type="Pfam" id="PF13837"/>
    </source>
</evidence>